<keyword evidence="2 6" id="KW-0285">Flavoprotein</keyword>
<dbReference type="EC" id="1.3.3.15" evidence="6"/>
<dbReference type="GO" id="GO:0004729">
    <property type="term" value="F:oxygen-dependent protoporphyrinogen oxidase activity"/>
    <property type="evidence" value="ECO:0007669"/>
    <property type="project" value="UniProtKB-EC"/>
</dbReference>
<sequence length="239" mass="26588">MKICVIGAGISGLTTAYYLKKMIQERDLPGEILVHEAEGRTGGKVRSEAGSDFLMEWGPNGFLDNKPWTVKLCHSLNITPQLLPARPQARKRFIFSQGQLHHVPTNPVQFFRSPLLSFAGRLRIIGELWARKAPPGIDESLANFARRRLGREAYQKLIDPMVSGVFAGDPEQLSLKSSFPRMHELEQQFQGLIKAMLTLAWQRKRAPLETDPDKPRAGPAGPGGVLTSFKSGLQFLTDT</sequence>
<comment type="pathway">
    <text evidence="6">Porphyrin-containing compound metabolism; protoheme biosynthesis.</text>
</comment>
<feature type="non-terminal residue" evidence="8">
    <location>
        <position position="239"/>
    </location>
</feature>
<dbReference type="InterPro" id="IPR002937">
    <property type="entry name" value="Amino_oxidase"/>
</dbReference>
<protein>
    <recommendedName>
        <fullName evidence="6">Coproporphyrinogen III oxidase</fullName>
        <ecNumber evidence="6">1.3.3.15</ecNumber>
    </recommendedName>
</protein>
<dbReference type="InterPro" id="IPR036188">
    <property type="entry name" value="FAD/NAD-bd_sf"/>
</dbReference>
<keyword evidence="4 6" id="KW-0560">Oxidoreductase</keyword>
<evidence type="ECO:0000256" key="6">
    <source>
        <dbReference type="RuleBase" id="RU364052"/>
    </source>
</evidence>
<evidence type="ECO:0000259" key="7">
    <source>
        <dbReference type="Pfam" id="PF01593"/>
    </source>
</evidence>
<dbReference type="NCBIfam" id="TIGR00562">
    <property type="entry name" value="proto_IX_ox"/>
    <property type="match status" value="1"/>
</dbReference>
<dbReference type="EMBL" id="JBHPBY010000014">
    <property type="protein sequence ID" value="MFC1848968.1"/>
    <property type="molecule type" value="Genomic_DNA"/>
</dbReference>
<comment type="similarity">
    <text evidence="6">Belongs to the protoporphyrinogen/coproporphyrinogen oxidase family. Coproporphyrinogen III oxidase subfamily.</text>
</comment>
<comment type="catalytic activity">
    <reaction evidence="6">
        <text>coproporphyrinogen III + 3 O2 = coproporphyrin III + 3 H2O2</text>
        <dbReference type="Rhea" id="RHEA:43436"/>
        <dbReference type="ChEBI" id="CHEBI:15379"/>
        <dbReference type="ChEBI" id="CHEBI:16240"/>
        <dbReference type="ChEBI" id="CHEBI:57309"/>
        <dbReference type="ChEBI" id="CHEBI:131725"/>
        <dbReference type="EC" id="1.3.3.15"/>
    </reaction>
</comment>
<evidence type="ECO:0000256" key="5">
    <source>
        <dbReference type="ARBA" id="ARBA00023133"/>
    </source>
</evidence>
<dbReference type="InterPro" id="IPR050464">
    <property type="entry name" value="Zeta_carotene_desat/Oxidored"/>
</dbReference>
<dbReference type="Pfam" id="PF01593">
    <property type="entry name" value="Amino_oxidase"/>
    <property type="match status" value="1"/>
</dbReference>
<dbReference type="PANTHER" id="PTHR42923:SF3">
    <property type="entry name" value="PROTOPORPHYRINOGEN OXIDASE"/>
    <property type="match status" value="1"/>
</dbReference>
<reference evidence="8 9" key="1">
    <citation type="submission" date="2024-09" db="EMBL/GenBank/DDBJ databases">
        <title>Laminarin stimulates single cell rates of sulfate reduction while oxygen inhibits transcriptomic activity in coastal marine sediment.</title>
        <authorList>
            <person name="Lindsay M."/>
            <person name="Orcutt B."/>
            <person name="Emerson D."/>
            <person name="Stepanauskas R."/>
            <person name="D'Angelo T."/>
        </authorList>
    </citation>
    <scope>NUCLEOTIDE SEQUENCE [LARGE SCALE GENOMIC DNA]</scope>
    <source>
        <strain evidence="8">SAG AM-311-K15</strain>
    </source>
</reference>
<comment type="function">
    <text evidence="6">Involved in coproporphyrin-dependent heme b biosynthesis. Catalyzes the oxidation of coproporphyrinogen III to coproporphyrin III.</text>
</comment>
<evidence type="ECO:0000256" key="4">
    <source>
        <dbReference type="ARBA" id="ARBA00023002"/>
    </source>
</evidence>
<keyword evidence="9" id="KW-1185">Reference proteome</keyword>
<evidence type="ECO:0000313" key="9">
    <source>
        <dbReference type="Proteomes" id="UP001594351"/>
    </source>
</evidence>
<comment type="cofactor">
    <cofactor evidence="1 6">
        <name>FAD</name>
        <dbReference type="ChEBI" id="CHEBI:57692"/>
    </cofactor>
</comment>
<accession>A0ABV6YSB7</accession>
<evidence type="ECO:0000256" key="2">
    <source>
        <dbReference type="ARBA" id="ARBA00022630"/>
    </source>
</evidence>
<proteinExistence type="inferred from homology"/>
<keyword evidence="3 6" id="KW-0274">FAD</keyword>
<evidence type="ECO:0000256" key="1">
    <source>
        <dbReference type="ARBA" id="ARBA00001974"/>
    </source>
</evidence>
<comment type="subcellular location">
    <subcellularLocation>
        <location evidence="6">Cytoplasm</location>
    </subcellularLocation>
</comment>
<dbReference type="SUPFAM" id="SSF51905">
    <property type="entry name" value="FAD/NAD(P)-binding domain"/>
    <property type="match status" value="1"/>
</dbReference>
<dbReference type="Proteomes" id="UP001594351">
    <property type="component" value="Unassembled WGS sequence"/>
</dbReference>
<keyword evidence="5 6" id="KW-0350">Heme biosynthesis</keyword>
<organism evidence="8 9">
    <name type="scientific">candidate division CSSED10-310 bacterium</name>
    <dbReference type="NCBI Taxonomy" id="2855610"/>
    <lineage>
        <taxon>Bacteria</taxon>
        <taxon>Bacteria division CSSED10-310</taxon>
    </lineage>
</organism>
<evidence type="ECO:0000313" key="8">
    <source>
        <dbReference type="EMBL" id="MFC1848968.1"/>
    </source>
</evidence>
<dbReference type="Gene3D" id="3.50.50.60">
    <property type="entry name" value="FAD/NAD(P)-binding domain"/>
    <property type="match status" value="1"/>
</dbReference>
<gene>
    <name evidence="8" type="primary">hemG</name>
    <name evidence="8" type="ORF">ACFL27_02055</name>
</gene>
<evidence type="ECO:0000256" key="3">
    <source>
        <dbReference type="ARBA" id="ARBA00022827"/>
    </source>
</evidence>
<keyword evidence="6" id="KW-0963">Cytoplasm</keyword>
<feature type="domain" description="Amine oxidase" evidence="7">
    <location>
        <begin position="10"/>
        <end position="199"/>
    </location>
</feature>
<dbReference type="PANTHER" id="PTHR42923">
    <property type="entry name" value="PROTOPORPHYRINOGEN OXIDASE"/>
    <property type="match status" value="1"/>
</dbReference>
<dbReference type="InterPro" id="IPR004572">
    <property type="entry name" value="Protoporphyrinogen_oxidase"/>
</dbReference>
<comment type="caution">
    <text evidence="8">The sequence shown here is derived from an EMBL/GenBank/DDBJ whole genome shotgun (WGS) entry which is preliminary data.</text>
</comment>
<name>A0ABV6YSB7_UNCC1</name>